<dbReference type="GeneID" id="7846341"/>
<evidence type="ECO:0000256" key="1">
    <source>
        <dbReference type="SAM" id="MobiDB-lite"/>
    </source>
</evidence>
<dbReference type="InParanoid" id="I7ME87"/>
<protein>
    <submittedName>
        <fullName evidence="2">Uncharacterized protein</fullName>
    </submittedName>
</protein>
<dbReference type="OrthoDB" id="299311at2759"/>
<sequence length="447" mass="51996">MEYNFSGSPQPIQFNQGKQYKEMFPRLKAPKKPKTPEEQIQKRQPKGPGIFFDMQKGLQYQKIENTKKILQRAQSQTQIGNNQQLSSLQATAAAAITSQGGLVHFGEKNQQKLYSPYEYLHYATKINFSKENYLNSLQQLGFQNVNNLNEKPYNDIMNKTQNIIAKSYSLKYLGVIDGNMGILSKRIKICEDPRAPTQDKKQKQKSKRQMKSMKKYQNENLPANISLIPSTHRPDLYNSYLITQYSLPKYLKPIIKEKDSTIIEEKQRIEKWNIEQLKKNSNFFQNESINNTEDIQYGNNNSTSMSMNATYIGKIKPRKQLNVNRQHSPQQKNESLIKHYAEVPEESLCYAIIDKSNEAPINLSYSRLINTISKGSIDKQDKQINQDQQIIPQVSKTTKDYYNHSTNEQIKNQTIYSTSSQYKFTQNKQLQDRFDHIAQFLSQKKKI</sequence>
<dbReference type="KEGG" id="tet:TTHERM_00268210"/>
<proteinExistence type="predicted"/>
<dbReference type="HOGENOM" id="CLU_613240_0_0_1"/>
<dbReference type="RefSeq" id="XP_001015955.1">
    <property type="nucleotide sequence ID" value="XM_001015955.1"/>
</dbReference>
<dbReference type="EMBL" id="GG662703">
    <property type="protein sequence ID" value="EAR95710.1"/>
    <property type="molecule type" value="Genomic_DNA"/>
</dbReference>
<dbReference type="AlphaFoldDB" id="I7ME87"/>
<reference evidence="3" key="1">
    <citation type="journal article" date="2006" name="PLoS Biol.">
        <title>Macronuclear genome sequence of the ciliate Tetrahymena thermophila, a model eukaryote.</title>
        <authorList>
            <person name="Eisen J.A."/>
            <person name="Coyne R.S."/>
            <person name="Wu M."/>
            <person name="Wu D."/>
            <person name="Thiagarajan M."/>
            <person name="Wortman J.R."/>
            <person name="Badger J.H."/>
            <person name="Ren Q."/>
            <person name="Amedeo P."/>
            <person name="Jones K.M."/>
            <person name="Tallon L.J."/>
            <person name="Delcher A.L."/>
            <person name="Salzberg S.L."/>
            <person name="Silva J.C."/>
            <person name="Haas B.J."/>
            <person name="Majoros W.H."/>
            <person name="Farzad M."/>
            <person name="Carlton J.M."/>
            <person name="Smith R.K. Jr."/>
            <person name="Garg J."/>
            <person name="Pearlman R.E."/>
            <person name="Karrer K.M."/>
            <person name="Sun L."/>
            <person name="Manning G."/>
            <person name="Elde N.C."/>
            <person name="Turkewitz A.P."/>
            <person name="Asai D.J."/>
            <person name="Wilkes D.E."/>
            <person name="Wang Y."/>
            <person name="Cai H."/>
            <person name="Collins K."/>
            <person name="Stewart B.A."/>
            <person name="Lee S.R."/>
            <person name="Wilamowska K."/>
            <person name="Weinberg Z."/>
            <person name="Ruzzo W.L."/>
            <person name="Wloga D."/>
            <person name="Gaertig J."/>
            <person name="Frankel J."/>
            <person name="Tsao C.-C."/>
            <person name="Gorovsky M.A."/>
            <person name="Keeling P.J."/>
            <person name="Waller R.F."/>
            <person name="Patron N.J."/>
            <person name="Cherry J.M."/>
            <person name="Stover N.A."/>
            <person name="Krieger C.J."/>
            <person name="del Toro C."/>
            <person name="Ryder H.F."/>
            <person name="Williamson S.C."/>
            <person name="Barbeau R.A."/>
            <person name="Hamilton E.P."/>
            <person name="Orias E."/>
        </authorList>
    </citation>
    <scope>NUCLEOTIDE SEQUENCE [LARGE SCALE GENOMIC DNA]</scope>
    <source>
        <strain evidence="3">SB210</strain>
    </source>
</reference>
<name>I7ME87_TETTS</name>
<keyword evidence="3" id="KW-1185">Reference proteome</keyword>
<gene>
    <name evidence="2" type="ORF">TTHERM_00268210</name>
</gene>
<evidence type="ECO:0000313" key="2">
    <source>
        <dbReference type="EMBL" id="EAR95710.1"/>
    </source>
</evidence>
<dbReference type="eggNOG" id="ENOG502SX43">
    <property type="taxonomic scope" value="Eukaryota"/>
</dbReference>
<dbReference type="Proteomes" id="UP000009168">
    <property type="component" value="Unassembled WGS sequence"/>
</dbReference>
<feature type="region of interest" description="Disordered" evidence="1">
    <location>
        <begin position="29"/>
        <end position="50"/>
    </location>
</feature>
<evidence type="ECO:0000313" key="3">
    <source>
        <dbReference type="Proteomes" id="UP000009168"/>
    </source>
</evidence>
<feature type="compositionally biased region" description="Basic residues" evidence="1">
    <location>
        <begin position="202"/>
        <end position="214"/>
    </location>
</feature>
<accession>I7ME87</accession>
<organism evidence="2 3">
    <name type="scientific">Tetrahymena thermophila (strain SB210)</name>
    <dbReference type="NCBI Taxonomy" id="312017"/>
    <lineage>
        <taxon>Eukaryota</taxon>
        <taxon>Sar</taxon>
        <taxon>Alveolata</taxon>
        <taxon>Ciliophora</taxon>
        <taxon>Intramacronucleata</taxon>
        <taxon>Oligohymenophorea</taxon>
        <taxon>Hymenostomatida</taxon>
        <taxon>Tetrahymenina</taxon>
        <taxon>Tetrahymenidae</taxon>
        <taxon>Tetrahymena</taxon>
    </lineage>
</organism>
<feature type="region of interest" description="Disordered" evidence="1">
    <location>
        <begin position="193"/>
        <end position="216"/>
    </location>
</feature>